<keyword evidence="3" id="KW-0479">Metal-binding</keyword>
<comment type="caution">
    <text evidence="15">The sequence shown here is derived from an EMBL/GenBank/DDBJ whole genome shotgun (WGS) entry which is preliminary data.</text>
</comment>
<protein>
    <submittedName>
        <fullName evidence="15">Putative THAP-like domain-containing protein 1</fullName>
    </submittedName>
</protein>
<accession>A0A8J5JC64</accession>
<evidence type="ECO:0000256" key="11">
    <source>
        <dbReference type="ARBA" id="ARBA00023306"/>
    </source>
</evidence>
<gene>
    <name evidence="15" type="ORF">Hamer_G024441</name>
</gene>
<evidence type="ECO:0000256" key="13">
    <source>
        <dbReference type="SAM" id="MobiDB-lite"/>
    </source>
</evidence>
<sequence length="693" mass="78259">MDGSEEEAILASLAELECEGSRGCCIKNCKNFTYRTDVVYFNVPDQLERRSIWLKQLSEFISEGDESSHLLICSDHFHSRDIIHNSAQPELMPSALPHIQEFTHIGNPENDKDVTENWGDEDQLCFTTGKRARVIGMTVEDADDLPSCHQLLQDSSQGAQIEQKKSIKMEPVSEAEDNYSSFVDSFTNSKTQNTAEGNTSTMTGPRKVRMNISSDMMEKFLKEGKLEKQASGSYRVMENVFKEIEESICGSEAPAQTTASPSKNLSSPTVVFRRKRGRPRKGTFIPRTTPSQDSESVVASHSQASCSSPQTGKMSSKTSTTMPLIYDSTEDPGDAETDTDNKPKRKRRSKVLDDYVADFNTSDEEDMNLTTGFSKFTNRGRGRGRGRRAEPSLTFDDDLFTSYVSVFGKKFSLQEDFPDEDMLEGMSDNEEDMYSPSSSNKSKLLEIAKQGDDIKDRVEAMIGPSGKTKVQIVDTGETSFLNDEENVIYHVITTTGKKTSTIPLLIPKVMDDGESEADSKDLPSTSHIKPTLIDEEKLETDIEVDGTKPKLSSRGRRIKSKQLNRTYNQQVASLRQRYCRAVQELRKRPRVYTLADLVYGASRFLTEDQLVFFTLQLKSGCNNMQGIRFSVREKMLALAFYLQSPALYKWLRVIFHLPTKLILERWLEGIAKSDPDAAKRLMYHVYTRYVFRS</sequence>
<keyword evidence="6" id="KW-0805">Transcription regulation</keyword>
<keyword evidence="7" id="KW-0175">Coiled coil</keyword>
<dbReference type="SMART" id="SM00980">
    <property type="entry name" value="THAP"/>
    <property type="match status" value="1"/>
</dbReference>
<keyword evidence="5" id="KW-0862">Zinc</keyword>
<keyword evidence="9" id="KW-0804">Transcription</keyword>
<evidence type="ECO:0000259" key="14">
    <source>
        <dbReference type="PROSITE" id="PS50950"/>
    </source>
</evidence>
<dbReference type="PROSITE" id="PS50950">
    <property type="entry name" value="ZF_THAP"/>
    <property type="match status" value="1"/>
</dbReference>
<keyword evidence="8 12" id="KW-0238">DNA-binding</keyword>
<evidence type="ECO:0000256" key="8">
    <source>
        <dbReference type="ARBA" id="ARBA00023125"/>
    </source>
</evidence>
<evidence type="ECO:0000256" key="5">
    <source>
        <dbReference type="ARBA" id="ARBA00022833"/>
    </source>
</evidence>
<evidence type="ECO:0000313" key="15">
    <source>
        <dbReference type="EMBL" id="KAG7155355.1"/>
    </source>
</evidence>
<keyword evidence="11" id="KW-0131">Cell cycle</keyword>
<dbReference type="InterPro" id="IPR006612">
    <property type="entry name" value="THAP_Znf"/>
</dbReference>
<dbReference type="GO" id="GO:0043565">
    <property type="term" value="F:sequence-specific DNA binding"/>
    <property type="evidence" value="ECO:0007669"/>
    <property type="project" value="InterPro"/>
</dbReference>
<feature type="compositionally biased region" description="Basic residues" evidence="13">
    <location>
        <begin position="272"/>
        <end position="281"/>
    </location>
</feature>
<evidence type="ECO:0000256" key="4">
    <source>
        <dbReference type="ARBA" id="ARBA00022771"/>
    </source>
</evidence>
<feature type="region of interest" description="Disordered" evidence="13">
    <location>
        <begin position="252"/>
        <end position="348"/>
    </location>
</feature>
<evidence type="ECO:0000256" key="9">
    <source>
        <dbReference type="ARBA" id="ARBA00023163"/>
    </source>
</evidence>
<dbReference type="PANTHER" id="PTHR46600">
    <property type="entry name" value="THAP DOMAIN-CONTAINING"/>
    <property type="match status" value="1"/>
</dbReference>
<feature type="domain" description="THAP-type" evidence="14">
    <location>
        <begin position="20"/>
        <end position="100"/>
    </location>
</feature>
<reference evidence="15" key="1">
    <citation type="journal article" date="2021" name="Sci. Adv.">
        <title>The American lobster genome reveals insights on longevity, neural, and immune adaptations.</title>
        <authorList>
            <person name="Polinski J.M."/>
            <person name="Zimin A.V."/>
            <person name="Clark K.F."/>
            <person name="Kohn A.B."/>
            <person name="Sadowski N."/>
            <person name="Timp W."/>
            <person name="Ptitsyn A."/>
            <person name="Khanna P."/>
            <person name="Romanova D.Y."/>
            <person name="Williams P."/>
            <person name="Greenwood S.J."/>
            <person name="Moroz L.L."/>
            <person name="Walt D.R."/>
            <person name="Bodnar A.G."/>
        </authorList>
    </citation>
    <scope>NUCLEOTIDE SEQUENCE</scope>
    <source>
        <strain evidence="15">GMGI-L3</strain>
    </source>
</reference>
<comment type="subcellular location">
    <subcellularLocation>
        <location evidence="1">Nucleus</location>
        <location evidence="1">Nucleoplasm</location>
    </subcellularLocation>
</comment>
<dbReference type="GO" id="GO:0005654">
    <property type="term" value="C:nucleoplasm"/>
    <property type="evidence" value="ECO:0007669"/>
    <property type="project" value="UniProtKB-SubCell"/>
</dbReference>
<dbReference type="EMBL" id="JAHLQT010041894">
    <property type="protein sequence ID" value="KAG7155355.1"/>
    <property type="molecule type" value="Genomic_DNA"/>
</dbReference>
<name>A0A8J5JC64_HOMAM</name>
<dbReference type="Proteomes" id="UP000747542">
    <property type="component" value="Unassembled WGS sequence"/>
</dbReference>
<dbReference type="AlphaFoldDB" id="A0A8J5JC64"/>
<dbReference type="PANTHER" id="PTHR46600:SF1">
    <property type="entry name" value="THAP DOMAIN-CONTAINING PROTEIN 1"/>
    <property type="match status" value="1"/>
</dbReference>
<evidence type="ECO:0000256" key="3">
    <source>
        <dbReference type="ARBA" id="ARBA00022723"/>
    </source>
</evidence>
<keyword evidence="10" id="KW-0539">Nucleus</keyword>
<organism evidence="15 16">
    <name type="scientific">Homarus americanus</name>
    <name type="common">American lobster</name>
    <dbReference type="NCBI Taxonomy" id="6706"/>
    <lineage>
        <taxon>Eukaryota</taxon>
        <taxon>Metazoa</taxon>
        <taxon>Ecdysozoa</taxon>
        <taxon>Arthropoda</taxon>
        <taxon>Crustacea</taxon>
        <taxon>Multicrustacea</taxon>
        <taxon>Malacostraca</taxon>
        <taxon>Eumalacostraca</taxon>
        <taxon>Eucarida</taxon>
        <taxon>Decapoda</taxon>
        <taxon>Pleocyemata</taxon>
        <taxon>Astacidea</taxon>
        <taxon>Nephropoidea</taxon>
        <taxon>Nephropidae</taxon>
        <taxon>Homarus</taxon>
    </lineage>
</organism>
<keyword evidence="16" id="KW-1185">Reference proteome</keyword>
<proteinExistence type="inferred from homology"/>
<feature type="compositionally biased region" description="Low complexity" evidence="13">
    <location>
        <begin position="313"/>
        <end position="322"/>
    </location>
</feature>
<evidence type="ECO:0000256" key="6">
    <source>
        <dbReference type="ARBA" id="ARBA00023015"/>
    </source>
</evidence>
<evidence type="ECO:0000256" key="10">
    <source>
        <dbReference type="ARBA" id="ARBA00023242"/>
    </source>
</evidence>
<comment type="similarity">
    <text evidence="2">Belongs to the THAP1 family.</text>
</comment>
<feature type="compositionally biased region" description="Acidic residues" evidence="13">
    <location>
        <begin position="328"/>
        <end position="338"/>
    </location>
</feature>
<dbReference type="InterPro" id="IPR026516">
    <property type="entry name" value="THAP1/10"/>
</dbReference>
<keyword evidence="4 12" id="KW-0863">Zinc-finger</keyword>
<feature type="compositionally biased region" description="Polar residues" evidence="13">
    <location>
        <begin position="286"/>
        <end position="312"/>
    </location>
</feature>
<evidence type="ECO:0000256" key="7">
    <source>
        <dbReference type="ARBA" id="ARBA00023054"/>
    </source>
</evidence>
<evidence type="ECO:0000256" key="2">
    <source>
        <dbReference type="ARBA" id="ARBA00006177"/>
    </source>
</evidence>
<dbReference type="Pfam" id="PF05485">
    <property type="entry name" value="THAP"/>
    <property type="match status" value="1"/>
</dbReference>
<evidence type="ECO:0000256" key="12">
    <source>
        <dbReference type="PROSITE-ProRule" id="PRU00309"/>
    </source>
</evidence>
<evidence type="ECO:0000256" key="1">
    <source>
        <dbReference type="ARBA" id="ARBA00004642"/>
    </source>
</evidence>
<dbReference type="GO" id="GO:0008270">
    <property type="term" value="F:zinc ion binding"/>
    <property type="evidence" value="ECO:0007669"/>
    <property type="project" value="UniProtKB-KW"/>
</dbReference>
<evidence type="ECO:0000313" key="16">
    <source>
        <dbReference type="Proteomes" id="UP000747542"/>
    </source>
</evidence>
<feature type="compositionally biased region" description="Polar residues" evidence="13">
    <location>
        <begin position="254"/>
        <end position="269"/>
    </location>
</feature>
<dbReference type="OrthoDB" id="7474070at2759"/>